<evidence type="ECO:0000256" key="1">
    <source>
        <dbReference type="SAM" id="Phobius"/>
    </source>
</evidence>
<feature type="transmembrane region" description="Helical" evidence="1">
    <location>
        <begin position="270"/>
        <end position="289"/>
    </location>
</feature>
<reference evidence="4" key="1">
    <citation type="submission" date="2009-07" db="EMBL/GenBank/DDBJ databases">
        <title>Complete sequence of chromosome of Methylovorus sp. SIP3-4.</title>
        <authorList>
            <person name="Lucas S."/>
            <person name="Copeland A."/>
            <person name="Lapidus A."/>
            <person name="Glavina del Rio T."/>
            <person name="Tice H."/>
            <person name="Bruce D."/>
            <person name="Goodwin L."/>
            <person name="Pitluck S."/>
            <person name="Clum A."/>
            <person name="Larimer F."/>
            <person name="Land M."/>
            <person name="Hauser L."/>
            <person name="Kyrpides N."/>
            <person name="Mikhailova N."/>
            <person name="Kayluzhnaya M."/>
            <person name="Chistoserdova L."/>
        </authorList>
    </citation>
    <scope>NUCLEOTIDE SEQUENCE [LARGE SCALE GENOMIC DNA]</scope>
    <source>
        <strain evidence="4">SIP3-4</strain>
    </source>
</reference>
<name>C6XDB3_METGS</name>
<keyword evidence="4" id="KW-1185">Reference proteome</keyword>
<feature type="transmembrane region" description="Helical" evidence="1">
    <location>
        <begin position="213"/>
        <end position="233"/>
    </location>
</feature>
<proteinExistence type="predicted"/>
<feature type="domain" description="EamA" evidence="2">
    <location>
        <begin position="14"/>
        <end position="140"/>
    </location>
</feature>
<dbReference type="SUPFAM" id="SSF103481">
    <property type="entry name" value="Multidrug resistance efflux transporter EmrE"/>
    <property type="match status" value="2"/>
</dbReference>
<dbReference type="GO" id="GO:0016020">
    <property type="term" value="C:membrane"/>
    <property type="evidence" value="ECO:0007669"/>
    <property type="project" value="InterPro"/>
</dbReference>
<keyword evidence="1" id="KW-0472">Membrane</keyword>
<dbReference type="EMBL" id="CP001674">
    <property type="protein sequence ID" value="ACT50538.1"/>
    <property type="molecule type" value="Genomic_DNA"/>
</dbReference>
<sequence length="292" mass="31975">MVSQKTTQTIASAGLLFGALCWGVVWYPYRLMQEAGVSGVASSFYTYSLTVLLAALLFGRHWRGLFKQPASIFWLCLVAGWTNLSYVLAVIDGEVMRVMLLFYLSPLWTLILAHFWLKERVDAKRLAVIAVSLTGAFIMLWQPGELPLPSSRADWLGLSSGIGFALTNVITRKSAHLSIVAKSMAVWVGVIGMCLVFLPFQPLAFPTPATFSLTSWLIMGLISLLLMAATLFVQYGITHIPVTRASVLFLFELVVAAVASYYWAGETMQWNEWLGGGLIILAAVAAARAEAA</sequence>
<feature type="transmembrane region" description="Helical" evidence="1">
    <location>
        <begin position="126"/>
        <end position="143"/>
    </location>
</feature>
<dbReference type="Proteomes" id="UP000002743">
    <property type="component" value="Chromosome"/>
</dbReference>
<feature type="transmembrane region" description="Helical" evidence="1">
    <location>
        <begin position="9"/>
        <end position="29"/>
    </location>
</feature>
<feature type="domain" description="EamA" evidence="2">
    <location>
        <begin position="153"/>
        <end position="284"/>
    </location>
</feature>
<organism evidence="3 4">
    <name type="scientific">Methylovorus glucosotrophus (strain SIP3-4)</name>
    <dbReference type="NCBI Taxonomy" id="582744"/>
    <lineage>
        <taxon>Bacteria</taxon>
        <taxon>Pseudomonadati</taxon>
        <taxon>Pseudomonadota</taxon>
        <taxon>Betaproteobacteria</taxon>
        <taxon>Nitrosomonadales</taxon>
        <taxon>Methylophilaceae</taxon>
        <taxon>Methylovorus</taxon>
    </lineage>
</organism>
<protein>
    <recommendedName>
        <fullName evidence="2">EamA domain-containing protein</fullName>
    </recommendedName>
</protein>
<keyword evidence="1" id="KW-0812">Transmembrane</keyword>
<dbReference type="Pfam" id="PF00892">
    <property type="entry name" value="EamA"/>
    <property type="match status" value="2"/>
</dbReference>
<evidence type="ECO:0000259" key="2">
    <source>
        <dbReference type="Pfam" id="PF00892"/>
    </source>
</evidence>
<feature type="transmembrane region" description="Helical" evidence="1">
    <location>
        <begin position="97"/>
        <end position="117"/>
    </location>
</feature>
<feature type="transmembrane region" description="Helical" evidence="1">
    <location>
        <begin position="35"/>
        <end position="59"/>
    </location>
</feature>
<dbReference type="InterPro" id="IPR000620">
    <property type="entry name" value="EamA_dom"/>
</dbReference>
<feature type="transmembrane region" description="Helical" evidence="1">
    <location>
        <begin position="155"/>
        <end position="171"/>
    </location>
</feature>
<feature type="transmembrane region" description="Helical" evidence="1">
    <location>
        <begin position="183"/>
        <end position="201"/>
    </location>
</feature>
<evidence type="ECO:0000313" key="3">
    <source>
        <dbReference type="EMBL" id="ACT50538.1"/>
    </source>
</evidence>
<accession>C6XDB3</accession>
<dbReference type="HOGENOM" id="CLU_055252_0_0_4"/>
<reference evidence="3 4" key="2">
    <citation type="journal article" date="2011" name="J. Bacteriol.">
        <title>Genomes of three methylotrophs from a single niche uncover genetic and metabolic divergence of Methylophilaceae.</title>
        <authorList>
            <person name="Lapidus A."/>
            <person name="Clum A."/>
            <person name="Labutti K."/>
            <person name="Kaluzhnaya M.G."/>
            <person name="Lim S."/>
            <person name="Beck D.A."/>
            <person name="Glavina Del Rio T."/>
            <person name="Nolan M."/>
            <person name="Mavromatis K."/>
            <person name="Huntemann M."/>
            <person name="Lucas S."/>
            <person name="Lidstrom M.E."/>
            <person name="Ivanova N."/>
            <person name="Chistoserdova L."/>
        </authorList>
    </citation>
    <scope>NUCLEOTIDE SEQUENCE [LARGE SCALE GENOMIC DNA]</scope>
    <source>
        <strain evidence="3 4">SIP3-4</strain>
    </source>
</reference>
<dbReference type="PANTHER" id="PTHR22911">
    <property type="entry name" value="ACYL-MALONYL CONDENSING ENZYME-RELATED"/>
    <property type="match status" value="1"/>
</dbReference>
<evidence type="ECO:0000313" key="4">
    <source>
        <dbReference type="Proteomes" id="UP000002743"/>
    </source>
</evidence>
<dbReference type="OrthoDB" id="5295396at2"/>
<feature type="transmembrane region" description="Helical" evidence="1">
    <location>
        <begin position="71"/>
        <end position="91"/>
    </location>
</feature>
<gene>
    <name evidence="3" type="ordered locus">Msip34_1292</name>
</gene>
<dbReference type="KEGG" id="mei:Msip34_1292"/>
<feature type="transmembrane region" description="Helical" evidence="1">
    <location>
        <begin position="245"/>
        <end position="264"/>
    </location>
</feature>
<dbReference type="InterPro" id="IPR037185">
    <property type="entry name" value="EmrE-like"/>
</dbReference>
<dbReference type="STRING" id="582744.Msip34_1292"/>
<dbReference type="eggNOG" id="COG0697">
    <property type="taxonomic scope" value="Bacteria"/>
</dbReference>
<keyword evidence="1" id="KW-1133">Transmembrane helix</keyword>
<dbReference type="RefSeq" id="WP_015830017.1">
    <property type="nucleotide sequence ID" value="NC_012969.1"/>
</dbReference>
<dbReference type="AlphaFoldDB" id="C6XDB3"/>